<gene>
    <name evidence="1" type="ORF">AUC31_00095</name>
</gene>
<sequence length="247" mass="28429">MEAEWVLGIAAGAIAAASGMKMANNRMKSKKQGLEEQTAMDEFVVPFLPEVMGFYHLESLGKDPFSAMDSEKLVDGIFQQSLVEEYRRFDRHGALDQLRDLAPAAKNSQLELLKFLFWYLDFSNVILKDVLAQSSPLLREARLLEKQLAVWCICHEELQDDAPDSVPELIHHSSYFAGALKEIEAGVFREMMADDKLRSERRGNFVRIIFQAFEKEAQGDMELKAVDEFHEHYNRRYTHRNKGQIHF</sequence>
<dbReference type="EMBL" id="CP013659">
    <property type="protein sequence ID" value="ALS73740.1"/>
    <property type="molecule type" value="Genomic_DNA"/>
</dbReference>
<protein>
    <submittedName>
        <fullName evidence="1">Uncharacterized protein</fullName>
    </submittedName>
</protein>
<dbReference type="OrthoDB" id="2426075at2"/>
<evidence type="ECO:0000313" key="1">
    <source>
        <dbReference type="EMBL" id="ALS73740.1"/>
    </source>
</evidence>
<dbReference type="RefSeq" id="WP_058380450.1">
    <property type="nucleotide sequence ID" value="NZ_CP013659.2"/>
</dbReference>
<keyword evidence="2" id="KW-1185">Reference proteome</keyword>
<dbReference type="KEGG" id="prt:AUC31_00095"/>
<accession>A0A0U2Z3P1</accession>
<dbReference type="AlphaFoldDB" id="A0A0U2Z3P1"/>
<evidence type="ECO:0000313" key="2">
    <source>
        <dbReference type="Proteomes" id="UP000067683"/>
    </source>
</evidence>
<name>A0A0U2Z3P1_9BACL</name>
<dbReference type="Proteomes" id="UP000067683">
    <property type="component" value="Chromosome"/>
</dbReference>
<organism evidence="1 2">
    <name type="scientific">Planococcus rifietoensis</name>
    <dbReference type="NCBI Taxonomy" id="200991"/>
    <lineage>
        <taxon>Bacteria</taxon>
        <taxon>Bacillati</taxon>
        <taxon>Bacillota</taxon>
        <taxon>Bacilli</taxon>
        <taxon>Bacillales</taxon>
        <taxon>Caryophanaceae</taxon>
        <taxon>Planococcus</taxon>
    </lineage>
</organism>
<reference evidence="1" key="1">
    <citation type="submission" date="2016-01" db="EMBL/GenBank/DDBJ databases">
        <title>Complete genome of Planococcus rifietoensis type strain M8.</title>
        <authorList>
            <person name="See-Too W.S."/>
        </authorList>
    </citation>
    <scope>NUCLEOTIDE SEQUENCE [LARGE SCALE GENOMIC DNA]</scope>
    <source>
        <strain evidence="1">M8</strain>
    </source>
</reference>
<proteinExistence type="predicted"/>